<sequence>MYLVKVGYKWIGKPNKKGHFSLVDNVKHAFNFKNYDHAAKYSELVAGKVQLAG</sequence>
<evidence type="ECO:0000313" key="2">
    <source>
        <dbReference type="Proteomes" id="UP000051733"/>
    </source>
</evidence>
<dbReference type="AlphaFoldDB" id="A0A0R2A472"/>
<dbReference type="PATRIC" id="fig|1423813.3.peg.1391"/>
<dbReference type="RefSeq" id="WP_157061066.1">
    <property type="nucleotide sequence ID" value="NZ_AYYY01000021.1"/>
</dbReference>
<gene>
    <name evidence="1" type="ORF">FC26_GL001368</name>
</gene>
<accession>A0A0R2A472</accession>
<protein>
    <submittedName>
        <fullName evidence="1">Uncharacterized protein</fullName>
    </submittedName>
</protein>
<evidence type="ECO:0000313" key="1">
    <source>
        <dbReference type="EMBL" id="KRM61799.1"/>
    </source>
</evidence>
<proteinExistence type="predicted"/>
<reference evidence="1 2" key="1">
    <citation type="journal article" date="2015" name="Genome Announc.">
        <title>Expanding the biotechnology potential of lactobacilli through comparative genomics of 213 strains and associated genera.</title>
        <authorList>
            <person name="Sun Z."/>
            <person name="Harris H.M."/>
            <person name="McCann A."/>
            <person name="Guo C."/>
            <person name="Argimon S."/>
            <person name="Zhang W."/>
            <person name="Yang X."/>
            <person name="Jeffery I.B."/>
            <person name="Cooney J.C."/>
            <person name="Kagawa T.F."/>
            <person name="Liu W."/>
            <person name="Song Y."/>
            <person name="Salvetti E."/>
            <person name="Wrobel A."/>
            <person name="Rasinkangas P."/>
            <person name="Parkhill J."/>
            <person name="Rea M.C."/>
            <person name="O'Sullivan O."/>
            <person name="Ritari J."/>
            <person name="Douillard F.P."/>
            <person name="Paul Ross R."/>
            <person name="Yang R."/>
            <person name="Briner A.E."/>
            <person name="Felis G.E."/>
            <person name="de Vos W.M."/>
            <person name="Barrangou R."/>
            <person name="Klaenhammer T.R."/>
            <person name="Caufield P.W."/>
            <person name="Cui Y."/>
            <person name="Zhang H."/>
            <person name="O'Toole P.W."/>
        </authorList>
    </citation>
    <scope>NUCLEOTIDE SEQUENCE [LARGE SCALE GENOMIC DNA]</scope>
    <source>
        <strain evidence="1 2">DSM 20634</strain>
    </source>
</reference>
<name>A0A0R2A472_9LACO</name>
<keyword evidence="2" id="KW-1185">Reference proteome</keyword>
<organism evidence="1 2">
    <name type="scientific">Paucilactobacillus vaccinostercus DSM 20634</name>
    <dbReference type="NCBI Taxonomy" id="1423813"/>
    <lineage>
        <taxon>Bacteria</taxon>
        <taxon>Bacillati</taxon>
        <taxon>Bacillota</taxon>
        <taxon>Bacilli</taxon>
        <taxon>Lactobacillales</taxon>
        <taxon>Lactobacillaceae</taxon>
        <taxon>Paucilactobacillus</taxon>
    </lineage>
</organism>
<dbReference type="EMBL" id="AYYY01000021">
    <property type="protein sequence ID" value="KRM61799.1"/>
    <property type="molecule type" value="Genomic_DNA"/>
</dbReference>
<dbReference type="Proteomes" id="UP000051733">
    <property type="component" value="Unassembled WGS sequence"/>
</dbReference>
<comment type="caution">
    <text evidence="1">The sequence shown here is derived from an EMBL/GenBank/DDBJ whole genome shotgun (WGS) entry which is preliminary data.</text>
</comment>